<comment type="similarity">
    <text evidence="1">Belongs to the LysR transcriptional regulatory family.</text>
</comment>
<dbReference type="InterPro" id="IPR036390">
    <property type="entry name" value="WH_DNA-bd_sf"/>
</dbReference>
<dbReference type="InterPro" id="IPR036388">
    <property type="entry name" value="WH-like_DNA-bd_sf"/>
</dbReference>
<dbReference type="InterPro" id="IPR005119">
    <property type="entry name" value="LysR_subst-bd"/>
</dbReference>
<dbReference type="STRING" id="658167.SAMN04488135_104342"/>
<reference evidence="6 7" key="1">
    <citation type="submission" date="2016-11" db="EMBL/GenBank/DDBJ databases">
        <authorList>
            <person name="Jaros S."/>
            <person name="Januszkiewicz K."/>
            <person name="Wedrychowicz H."/>
        </authorList>
    </citation>
    <scope>NUCLEOTIDE SEQUENCE [LARGE SCALE GENOMIC DNA]</scope>
    <source>
        <strain evidence="6 7">CGMCC 1.10190</strain>
    </source>
</reference>
<dbReference type="PROSITE" id="PS50931">
    <property type="entry name" value="HTH_LYSR"/>
    <property type="match status" value="1"/>
</dbReference>
<dbReference type="Pfam" id="PF00126">
    <property type="entry name" value="HTH_1"/>
    <property type="match status" value="1"/>
</dbReference>
<keyword evidence="7" id="KW-1185">Reference proteome</keyword>
<dbReference type="AlphaFoldDB" id="A0A1M5VDE7"/>
<evidence type="ECO:0000256" key="3">
    <source>
        <dbReference type="ARBA" id="ARBA00023125"/>
    </source>
</evidence>
<feature type="domain" description="HTH lysR-type" evidence="5">
    <location>
        <begin position="7"/>
        <end position="64"/>
    </location>
</feature>
<dbReference type="Pfam" id="PF03466">
    <property type="entry name" value="LysR_substrate"/>
    <property type="match status" value="1"/>
</dbReference>
<dbReference type="PANTHER" id="PTHR30419:SF2">
    <property type="entry name" value="LYSR FAMILY TRANSCRIPTIONAL REGULATOR"/>
    <property type="match status" value="1"/>
</dbReference>
<dbReference type="GO" id="GO:0003700">
    <property type="term" value="F:DNA-binding transcription factor activity"/>
    <property type="evidence" value="ECO:0007669"/>
    <property type="project" value="InterPro"/>
</dbReference>
<dbReference type="Gene3D" id="1.10.10.10">
    <property type="entry name" value="Winged helix-like DNA-binding domain superfamily/Winged helix DNA-binding domain"/>
    <property type="match status" value="1"/>
</dbReference>
<gene>
    <name evidence="6" type="ORF">SAMN04488135_104342</name>
</gene>
<keyword evidence="3 6" id="KW-0238">DNA-binding</keyword>
<evidence type="ECO:0000256" key="1">
    <source>
        <dbReference type="ARBA" id="ARBA00009437"/>
    </source>
</evidence>
<name>A0A1M5VDE7_9BURK</name>
<dbReference type="PANTHER" id="PTHR30419">
    <property type="entry name" value="HTH-TYPE TRANSCRIPTIONAL REGULATOR YBHD"/>
    <property type="match status" value="1"/>
</dbReference>
<dbReference type="EMBL" id="FQXE01000004">
    <property type="protein sequence ID" value="SHH73302.1"/>
    <property type="molecule type" value="Genomic_DNA"/>
</dbReference>
<proteinExistence type="inferred from homology"/>
<dbReference type="Gene3D" id="3.40.190.290">
    <property type="match status" value="1"/>
</dbReference>
<organism evidence="6 7">
    <name type="scientific">Pollutimonas bauzanensis</name>
    <dbReference type="NCBI Taxonomy" id="658167"/>
    <lineage>
        <taxon>Bacteria</taxon>
        <taxon>Pseudomonadati</taxon>
        <taxon>Pseudomonadota</taxon>
        <taxon>Betaproteobacteria</taxon>
        <taxon>Burkholderiales</taxon>
        <taxon>Alcaligenaceae</taxon>
        <taxon>Pollutimonas</taxon>
    </lineage>
</organism>
<dbReference type="SUPFAM" id="SSF46785">
    <property type="entry name" value="Winged helix' DNA-binding domain"/>
    <property type="match status" value="1"/>
</dbReference>
<evidence type="ECO:0000256" key="2">
    <source>
        <dbReference type="ARBA" id="ARBA00023015"/>
    </source>
</evidence>
<dbReference type="Proteomes" id="UP000184226">
    <property type="component" value="Unassembled WGS sequence"/>
</dbReference>
<evidence type="ECO:0000259" key="5">
    <source>
        <dbReference type="PROSITE" id="PS50931"/>
    </source>
</evidence>
<accession>A0A1M5VDE7</accession>
<dbReference type="FunFam" id="1.10.10.10:FF:000001">
    <property type="entry name" value="LysR family transcriptional regulator"/>
    <property type="match status" value="1"/>
</dbReference>
<evidence type="ECO:0000313" key="7">
    <source>
        <dbReference type="Proteomes" id="UP000184226"/>
    </source>
</evidence>
<dbReference type="GO" id="GO:0005829">
    <property type="term" value="C:cytosol"/>
    <property type="evidence" value="ECO:0007669"/>
    <property type="project" value="TreeGrafter"/>
</dbReference>
<dbReference type="GO" id="GO:0003677">
    <property type="term" value="F:DNA binding"/>
    <property type="evidence" value="ECO:0007669"/>
    <property type="project" value="UniProtKB-KW"/>
</dbReference>
<evidence type="ECO:0000313" key="6">
    <source>
        <dbReference type="EMBL" id="SHH73302.1"/>
    </source>
</evidence>
<keyword evidence="2" id="KW-0805">Transcription regulation</keyword>
<protein>
    <submittedName>
        <fullName evidence="6">DNA-binding transcriptional regulator, LysR family</fullName>
    </submittedName>
</protein>
<dbReference type="CDD" id="cd08421">
    <property type="entry name" value="PBP2_LTTR_like_1"/>
    <property type="match status" value="1"/>
</dbReference>
<dbReference type="InterPro" id="IPR000847">
    <property type="entry name" value="LysR_HTH_N"/>
</dbReference>
<dbReference type="SUPFAM" id="SSF53850">
    <property type="entry name" value="Periplasmic binding protein-like II"/>
    <property type="match status" value="1"/>
</dbReference>
<evidence type="ECO:0000256" key="4">
    <source>
        <dbReference type="ARBA" id="ARBA00023163"/>
    </source>
</evidence>
<dbReference type="InterPro" id="IPR050950">
    <property type="entry name" value="HTH-type_LysR_regulators"/>
</dbReference>
<keyword evidence="4" id="KW-0804">Transcription</keyword>
<sequence>MIFPMRFDLTDLRLFLNVQEAGTITAGAQRSHMTLASASERIKGMEEALGVALLVRDRRGVQATPAGRTLAHHARVVLQQMDRMRGELDGYGKGLQGHVRLLCNTSAMSEYLPEILGAFLTRHPRISIDLEERLSYEIADALRAGMADIGVVADSADLQGLETYAFRRDPLALIVAKGHELAQLSSASLAQVADHDFVGLVEGSALQEHVTHHARRAGKQLSYRVRLRSIDAVCRMVGQGIGIGVVPKTAAARCARSAGIKRLALTDAWASRNLMLCVRSADELPVYVKQMLRHLLEPALDSAL</sequence>